<sequence>MTTVNQTQQAAAPQSKQNPLFNLQHDGIGTFLAIASNQISQWQRDGKLSEADTVVLQEQINCTLLYMGKTVSDLAACNMDYTNQDDNTLCAALSITGQIMQEMAGINYTLEHNRTTLRRDAENAAKQAAQKPNGEEWPNC</sequence>
<name>A0A7H1MF87_9NEIS</name>
<dbReference type="KEGG" id="nmus:H7A79_1766"/>
<reference evidence="1" key="1">
    <citation type="submission" date="2024-06" db="EMBL/GenBank/DDBJ databases">
        <title>Complete Genome Sequence of mouse commensal type strain Neisseria musculi.</title>
        <authorList>
            <person name="Thapa E."/>
            <person name="Aluvathingal J."/>
            <person name="Nadendla S."/>
            <person name="Mehta A."/>
            <person name="Tettelin H."/>
            <person name="Weyand N.J."/>
        </authorList>
    </citation>
    <scope>NUCLEOTIDE SEQUENCE</scope>
    <source>
        <strain evidence="1">NW831</strain>
    </source>
</reference>
<accession>A0A7H1MF87</accession>
<keyword evidence="2" id="KW-1185">Reference proteome</keyword>
<protein>
    <submittedName>
        <fullName evidence="1">Uncharacterized protein</fullName>
    </submittedName>
</protein>
<evidence type="ECO:0000313" key="1">
    <source>
        <dbReference type="EMBL" id="QNT60302.1"/>
    </source>
</evidence>
<dbReference type="RefSeq" id="WP_187000090.1">
    <property type="nucleotide sequence ID" value="NZ_CP060414.2"/>
</dbReference>
<organism evidence="1 2">
    <name type="scientific">Neisseria musculi</name>
    <dbReference type="NCBI Taxonomy" id="1815583"/>
    <lineage>
        <taxon>Bacteria</taxon>
        <taxon>Pseudomonadati</taxon>
        <taxon>Pseudomonadota</taxon>
        <taxon>Betaproteobacteria</taxon>
        <taxon>Neisseriales</taxon>
        <taxon>Neisseriaceae</taxon>
        <taxon>Neisseria</taxon>
    </lineage>
</organism>
<gene>
    <name evidence="1" type="ORF">H7A79_1766</name>
</gene>
<evidence type="ECO:0000313" key="2">
    <source>
        <dbReference type="Proteomes" id="UP000516412"/>
    </source>
</evidence>
<dbReference type="EMBL" id="CP060414">
    <property type="protein sequence ID" value="QNT60302.1"/>
    <property type="molecule type" value="Genomic_DNA"/>
</dbReference>
<dbReference type="AlphaFoldDB" id="A0A7H1MF87"/>
<dbReference type="Proteomes" id="UP000516412">
    <property type="component" value="Chromosome"/>
</dbReference>
<proteinExistence type="predicted"/>